<protein>
    <submittedName>
        <fullName evidence="2">Uncharacterized protein</fullName>
    </submittedName>
</protein>
<evidence type="ECO:0000256" key="1">
    <source>
        <dbReference type="SAM" id="MobiDB-lite"/>
    </source>
</evidence>
<gene>
    <name evidence="2" type="ORF">Ade02nite_20550</name>
</gene>
<dbReference type="EMBL" id="BOMI01000033">
    <property type="protein sequence ID" value="GID73414.1"/>
    <property type="molecule type" value="Genomic_DNA"/>
</dbReference>
<keyword evidence="3" id="KW-1185">Reference proteome</keyword>
<comment type="caution">
    <text evidence="2">The sequence shown here is derived from an EMBL/GenBank/DDBJ whole genome shotgun (WGS) entry which is preliminary data.</text>
</comment>
<dbReference type="Proteomes" id="UP000609879">
    <property type="component" value="Unassembled WGS sequence"/>
</dbReference>
<name>A0ABQ3Y086_9ACTN</name>
<evidence type="ECO:0000313" key="3">
    <source>
        <dbReference type="Proteomes" id="UP000609879"/>
    </source>
</evidence>
<accession>A0ABQ3Y086</accession>
<feature type="region of interest" description="Disordered" evidence="1">
    <location>
        <begin position="1"/>
        <end position="20"/>
    </location>
</feature>
<sequence length="84" mass="9081">MTITAYVHGSTDPNHLGNLKDGGTLTVEGVTYEIPDRAQRGGRFAPRRIIEALEAAGYKPATNYYGDLSKPNADGVYEIQVVKA</sequence>
<reference evidence="2 3" key="1">
    <citation type="submission" date="2021-01" db="EMBL/GenBank/DDBJ databases">
        <title>Whole genome shotgun sequence of Actinoplanes deccanensis NBRC 13994.</title>
        <authorList>
            <person name="Komaki H."/>
            <person name="Tamura T."/>
        </authorList>
    </citation>
    <scope>NUCLEOTIDE SEQUENCE [LARGE SCALE GENOMIC DNA]</scope>
    <source>
        <strain evidence="2 3">NBRC 13994</strain>
    </source>
</reference>
<organism evidence="2 3">
    <name type="scientific">Paractinoplanes deccanensis</name>
    <dbReference type="NCBI Taxonomy" id="113561"/>
    <lineage>
        <taxon>Bacteria</taxon>
        <taxon>Bacillati</taxon>
        <taxon>Actinomycetota</taxon>
        <taxon>Actinomycetes</taxon>
        <taxon>Micromonosporales</taxon>
        <taxon>Micromonosporaceae</taxon>
        <taxon>Paractinoplanes</taxon>
    </lineage>
</organism>
<proteinExistence type="predicted"/>
<evidence type="ECO:0000313" key="2">
    <source>
        <dbReference type="EMBL" id="GID73414.1"/>
    </source>
</evidence>
<dbReference type="RefSeq" id="WP_203761336.1">
    <property type="nucleotide sequence ID" value="NZ_BAAABO010000029.1"/>
</dbReference>